<dbReference type="AlphaFoldDB" id="A0A8H3GVD8"/>
<feature type="non-terminal residue" evidence="2">
    <location>
        <position position="1"/>
    </location>
</feature>
<name>A0A8H3GVD8_9AGAM</name>
<protein>
    <submittedName>
        <fullName evidence="2">Uncharacterized protein</fullName>
    </submittedName>
</protein>
<proteinExistence type="predicted"/>
<gene>
    <name evidence="2" type="ORF">RDB_LOCUS82701</name>
</gene>
<evidence type="ECO:0000256" key="1">
    <source>
        <dbReference type="SAM" id="MobiDB-lite"/>
    </source>
</evidence>
<reference evidence="2" key="1">
    <citation type="submission" date="2021-01" db="EMBL/GenBank/DDBJ databases">
        <authorList>
            <person name="Kaushik A."/>
        </authorList>
    </citation>
    <scope>NUCLEOTIDE SEQUENCE</scope>
    <source>
        <strain evidence="2">AG3-1AP</strain>
    </source>
</reference>
<organism evidence="2 3">
    <name type="scientific">Rhizoctonia solani</name>
    <dbReference type="NCBI Taxonomy" id="456999"/>
    <lineage>
        <taxon>Eukaryota</taxon>
        <taxon>Fungi</taxon>
        <taxon>Dikarya</taxon>
        <taxon>Basidiomycota</taxon>
        <taxon>Agaricomycotina</taxon>
        <taxon>Agaricomycetes</taxon>
        <taxon>Cantharellales</taxon>
        <taxon>Ceratobasidiaceae</taxon>
        <taxon>Rhizoctonia</taxon>
    </lineage>
</organism>
<dbReference type="EMBL" id="CAJMWV010002644">
    <property type="protein sequence ID" value="CAE6467497.1"/>
    <property type="molecule type" value="Genomic_DNA"/>
</dbReference>
<sequence length="240" mass="26852">ISAETLLATGVRKRFNTEAPEHLHIEFAKVPWRASNKVKPTPQMITYTHRQEAIRIHCAYLDRYLTEDRGGGTENIDGTSDINEGPLETVRPPRIDSISDGAGTPSVWNDQQPVDMAGVPRPSISTESVHHPVPSYAPFDPIRRDVVCASAPTGRTHSRESSIWDVALYLEKPNRICYRAGRVRAFFTLPENLRCFYSGPLAYLELFTPFDVSVSPFNKLHTTKPDFDSHGDIKPELPAA</sequence>
<feature type="region of interest" description="Disordered" evidence="1">
    <location>
        <begin position="73"/>
        <end position="92"/>
    </location>
</feature>
<evidence type="ECO:0000313" key="2">
    <source>
        <dbReference type="EMBL" id="CAE6467497.1"/>
    </source>
</evidence>
<accession>A0A8H3GVD8</accession>
<comment type="caution">
    <text evidence="2">The sequence shown here is derived from an EMBL/GenBank/DDBJ whole genome shotgun (WGS) entry which is preliminary data.</text>
</comment>
<dbReference type="Proteomes" id="UP000663831">
    <property type="component" value="Unassembled WGS sequence"/>
</dbReference>
<evidence type="ECO:0000313" key="3">
    <source>
        <dbReference type="Proteomes" id="UP000663831"/>
    </source>
</evidence>